<proteinExistence type="predicted"/>
<dbReference type="EMBL" id="CAJNDS010002711">
    <property type="protein sequence ID" value="CAE7570009.1"/>
    <property type="molecule type" value="Genomic_DNA"/>
</dbReference>
<comment type="caution">
    <text evidence="3">The sequence shown here is derived from an EMBL/GenBank/DDBJ whole genome shotgun (WGS) entry which is preliminary data.</text>
</comment>
<dbReference type="InterPro" id="IPR011641">
    <property type="entry name" value="Tyr-kin_ephrin_A/B_rcpt-like"/>
</dbReference>
<evidence type="ECO:0000259" key="2">
    <source>
        <dbReference type="Pfam" id="PF07699"/>
    </source>
</evidence>
<keyword evidence="1" id="KW-0732">Signal</keyword>
<dbReference type="Gene3D" id="2.10.50.10">
    <property type="entry name" value="Tumor Necrosis Factor Receptor, subunit A, domain 2"/>
    <property type="match status" value="1"/>
</dbReference>
<feature type="non-terminal residue" evidence="3">
    <location>
        <position position="1"/>
    </location>
</feature>
<dbReference type="Gene3D" id="3.80.10.10">
    <property type="entry name" value="Ribonuclease Inhibitor"/>
    <property type="match status" value="2"/>
</dbReference>
<organism evidence="3 4">
    <name type="scientific">Symbiodinium natans</name>
    <dbReference type="NCBI Taxonomy" id="878477"/>
    <lineage>
        <taxon>Eukaryota</taxon>
        <taxon>Sar</taxon>
        <taxon>Alveolata</taxon>
        <taxon>Dinophyceae</taxon>
        <taxon>Suessiales</taxon>
        <taxon>Symbiodiniaceae</taxon>
        <taxon>Symbiodinium</taxon>
    </lineage>
</organism>
<dbReference type="InterPro" id="IPR001611">
    <property type="entry name" value="Leu-rich_rpt"/>
</dbReference>
<evidence type="ECO:0000313" key="3">
    <source>
        <dbReference type="EMBL" id="CAE7570009.1"/>
    </source>
</evidence>
<dbReference type="OrthoDB" id="676979at2759"/>
<dbReference type="Pfam" id="PF00560">
    <property type="entry name" value="LRR_1"/>
    <property type="match status" value="1"/>
</dbReference>
<protein>
    <submittedName>
        <fullName evidence="3">InlA protein</fullName>
    </submittedName>
</protein>
<dbReference type="PROSITE" id="PS51450">
    <property type="entry name" value="LRR"/>
    <property type="match status" value="1"/>
</dbReference>
<dbReference type="SUPFAM" id="SSF52058">
    <property type="entry name" value="L domain-like"/>
    <property type="match status" value="1"/>
</dbReference>
<dbReference type="PANTHER" id="PTHR48054:SF30">
    <property type="entry name" value="LEUCINE-RICH REPEAT PROTEIN KINASE FAMILY PROTEIN"/>
    <property type="match status" value="1"/>
</dbReference>
<evidence type="ECO:0000313" key="4">
    <source>
        <dbReference type="Proteomes" id="UP000604046"/>
    </source>
</evidence>
<name>A0A812UIE9_9DINO</name>
<dbReference type="Pfam" id="PF07699">
    <property type="entry name" value="Ephrin_rec_like"/>
    <property type="match status" value="1"/>
</dbReference>
<sequence>MRALALALALAVLLASGRRDRDLPAALWTDVKDAGKEGVLHVNHAPMPQSHALLEEDGPFPELEANFEAPGQKPFAQPLRGSGCLLRGSQGLTKLQHLHLSHTQVTGVLEPLAGLAQLKRLYLSSTRVTGHLEVLAGLTQLQRLLLSHTQVTGVLEVLAGLTQLQWLYLPCTRVTGVLEPLAGLTQLQRLDLFSTRVTGVLEPLAGLAQLQRLDLSRTRVTGHLEPLAGLTQLQRLYLSRTQVTGHLEPLTGLTQLQHLYLAHTQVTGHLEPLAGLTQLRRLYLSRTRVTGHLEPLAGLTQLQRLYLYSTQVTGHLEPLAGLTQLQCLDLHNTSVDGELETLKDLSDLSEVDLSATRLEGQLSESWRGKLRKLQMLNLGSRARVLPERGELQELFIDYLSMRLFPALVTLDAPWADQVSDCPLERPVQDLLWPLAASGHLARVIAKRAGLSGNLPDIDGLRGATVDFRRHAVYANPPLAKSLQTLDLSGNRLDSVEWFAQTYTSISGNGGNMSINQGSLDKTLRSGGQVDLAGTEVTNGRELVELLASAGMGRTSDITVTNTTGGYGCYSLTQDALRITPSLFFPEGLCGCLPGHQGHGASCSKCPPNSYNKDFNSSSCTSCPEGSSADEGGASIESCQCEVGRTDAGNEMHEVGELGRQGELDG</sequence>
<dbReference type="InterPro" id="IPR052592">
    <property type="entry name" value="LRR-RLK"/>
</dbReference>
<accession>A0A812UIE9</accession>
<feature type="signal peptide" evidence="1">
    <location>
        <begin position="1"/>
        <end position="17"/>
    </location>
</feature>
<dbReference type="InterPro" id="IPR032675">
    <property type="entry name" value="LRR_dom_sf"/>
</dbReference>
<dbReference type="Proteomes" id="UP000604046">
    <property type="component" value="Unassembled WGS sequence"/>
</dbReference>
<keyword evidence="4" id="KW-1185">Reference proteome</keyword>
<feature type="chain" id="PRO_5032915640" evidence="1">
    <location>
        <begin position="18"/>
        <end position="665"/>
    </location>
</feature>
<feature type="domain" description="Tyrosine-protein kinase ephrin type A/B receptor-like" evidence="2">
    <location>
        <begin position="600"/>
        <end position="638"/>
    </location>
</feature>
<reference evidence="3" key="1">
    <citation type="submission" date="2021-02" db="EMBL/GenBank/DDBJ databases">
        <authorList>
            <person name="Dougan E. K."/>
            <person name="Rhodes N."/>
            <person name="Thang M."/>
            <person name="Chan C."/>
        </authorList>
    </citation>
    <scope>NUCLEOTIDE SEQUENCE</scope>
</reference>
<dbReference type="SMART" id="SM01411">
    <property type="entry name" value="Ephrin_rec_like"/>
    <property type="match status" value="1"/>
</dbReference>
<evidence type="ECO:0000256" key="1">
    <source>
        <dbReference type="SAM" id="SignalP"/>
    </source>
</evidence>
<gene>
    <name evidence="3" type="primary">inlA</name>
    <name evidence="3" type="ORF">SNAT2548_LOCUS32427</name>
</gene>
<dbReference type="PANTHER" id="PTHR48054">
    <property type="entry name" value="RECEPTOR KINASE-LIKE PROTEIN XA21"/>
    <property type="match status" value="1"/>
</dbReference>
<dbReference type="AlphaFoldDB" id="A0A812UIE9"/>